<dbReference type="Proteomes" id="UP001296104">
    <property type="component" value="Unassembled WGS sequence"/>
</dbReference>
<feature type="compositionally biased region" description="Polar residues" evidence="8">
    <location>
        <begin position="896"/>
        <end position="924"/>
    </location>
</feature>
<comment type="similarity">
    <text evidence="2 7">Belongs to the NST1 family.</text>
</comment>
<feature type="compositionally biased region" description="Polar residues" evidence="8">
    <location>
        <begin position="692"/>
        <end position="701"/>
    </location>
</feature>
<feature type="region of interest" description="Disordered" evidence="8">
    <location>
        <begin position="1165"/>
        <end position="1211"/>
    </location>
</feature>
<feature type="compositionally biased region" description="Low complexity" evidence="8">
    <location>
        <begin position="35"/>
        <end position="46"/>
    </location>
</feature>
<comment type="caution">
    <text evidence="9">The sequence shown here is derived from an EMBL/GenBank/DDBJ whole genome shotgun (WGS) entry which is preliminary data.</text>
</comment>
<feature type="region of interest" description="Disordered" evidence="8">
    <location>
        <begin position="489"/>
        <end position="835"/>
    </location>
</feature>
<dbReference type="AlphaFoldDB" id="A0AAI9EDY2"/>
<evidence type="ECO:0000256" key="2">
    <source>
        <dbReference type="ARBA" id="ARBA00007112"/>
    </source>
</evidence>
<evidence type="ECO:0000256" key="1">
    <source>
        <dbReference type="ARBA" id="ARBA00004496"/>
    </source>
</evidence>
<evidence type="ECO:0000313" key="9">
    <source>
        <dbReference type="EMBL" id="CAK4032783.1"/>
    </source>
</evidence>
<feature type="region of interest" description="Disordered" evidence="8">
    <location>
        <begin position="233"/>
        <end position="322"/>
    </location>
</feature>
<feature type="compositionally biased region" description="Acidic residues" evidence="8">
    <location>
        <begin position="69"/>
        <end position="78"/>
    </location>
</feature>
<comment type="subcellular location">
    <subcellularLocation>
        <location evidence="1 7">Cytoplasm</location>
    </subcellularLocation>
</comment>
<evidence type="ECO:0000256" key="8">
    <source>
        <dbReference type="SAM" id="MobiDB-lite"/>
    </source>
</evidence>
<feature type="region of interest" description="Disordered" evidence="8">
    <location>
        <begin position="1"/>
        <end position="138"/>
    </location>
</feature>
<sequence>MSANSKLPPPPPAPSNGVITAPAGNRKKQKRRAKQQAAQKAASQLALPPPQPSDQPADVGYNEDALGYQDDDDDYSDAEPDHYDEHYPPHATSNGVHSPPPPAPTGKKKNKKRASAVEDPHHHGSYSLPVSGARRSHVPPLAMPAAHHAHQSIWNTSNQQERQNIREYWLSLSEEERKNLLKIEKDTVLKKMKQQQKHSCSCSVCGRKRTAIEEELEVLYEGYYEELEQYAHHDQPPLPSADGLMPKPLQHSQQPRHPLSLPPPNTMPPQHHQISRIREDLDDEDEFSEEEEDEEEFSEEDEYSDEEPEMEQYHAPTAPPGVPNFLDFGSHLTVKGILTPWVEKLKAGLKGNADNLLTVADDLLKNDGRKFIEMMEQLAERRMQRESRSQYEAEAHAGGYPPGDPGYDHGESMAADDEYDDDEASYDSQEEFDDDMDEEDEMGGLTEEQRMQEGRRMFQIFAARMFEQRVLNAYREKVATEKAAALVEELDNDAKREEQQRQKKARDAAKKKEKKKQQQQAKLEEKAKREAEKAEEEARLREAEEKKQEEQRRKKEEQKKKREEEKRKHEEEKRQKDETKLRKQQEEQQRREEAERKAREAKAAEKAKKEEQRKRERDERDAREKEARERKAQEEKDKKEREARAKAEKEAKEREKTAQQAAHPPNAHPHPHITKRPSQAGMVAIPGVYPKQTPSGISSPHPQIATPAIPKAPTPARPRQASQQGSHASSPKQAHSQLSGAPSKSSSPGSAGPQQASNQPKTILQKPSNQQPIGQQNHQPVPASSPLHQQSHHPQGFPHAYGHPVGLGGMSSLGIHQGPPAGNLNMGGRGHMPMYPHQAPPTMGMPNRPPFPGMGMNGIHPPPGMNMLPPQGRGYPFDGPGGPPPGFHPQPLHQYPRTSPTGHSPVGTGSEQPRQPGHSRQPSASERERFESAANQPIARPAPIQRPGSVRPQGYDGNPDVEDLSKHLGSSALLDDADDVPPSVADVRRHSSIPINPRNINIPASGLGQLGNFGAPTGPFGTPGPSFSTPFGQSPVLGQNWGSLPNVGMGNWMNNHNAFAANGFGPMSTQPMRAPGAPLNRALTLRLAICNACKQLSSRGDGDDYHDVDLLLQHMQRTMDQPLPSLAEIETICETVGDGQNGGGELRVRKNENDANFAVKWEADAGTPDQGRGRGGLSVIGSPPPIRASPAAGSFGAPGMSRPQTVGSQGG</sequence>
<feature type="region of interest" description="Disordered" evidence="8">
    <location>
        <begin position="381"/>
        <end position="451"/>
    </location>
</feature>
<keyword evidence="5 7" id="KW-0346">Stress response</keyword>
<feature type="region of interest" description="Disordered" evidence="8">
    <location>
        <begin position="861"/>
        <end position="965"/>
    </location>
</feature>
<feature type="compositionally biased region" description="Basic and acidic residues" evidence="8">
    <location>
        <begin position="492"/>
        <end position="510"/>
    </location>
</feature>
<feature type="compositionally biased region" description="Low complexity" evidence="8">
    <location>
        <begin position="1188"/>
        <end position="1199"/>
    </location>
</feature>
<comment type="function">
    <text evidence="7">May act as a negative regulator of salt tolerance.</text>
</comment>
<feature type="compositionally biased region" description="Polar residues" evidence="8">
    <location>
        <begin position="720"/>
        <end position="735"/>
    </location>
</feature>
<dbReference type="Pfam" id="PF13945">
    <property type="entry name" value="NST1"/>
    <property type="match status" value="1"/>
</dbReference>
<accession>A0AAI9EDY2</accession>
<feature type="compositionally biased region" description="Polar residues" evidence="8">
    <location>
        <begin position="1202"/>
        <end position="1211"/>
    </location>
</feature>
<feature type="compositionally biased region" description="Basic and acidic residues" evidence="8">
    <location>
        <begin position="79"/>
        <end position="88"/>
    </location>
</feature>
<name>A0AAI9EDY2_9PEZI</name>
<feature type="compositionally biased region" description="Acidic residues" evidence="8">
    <location>
        <begin position="280"/>
        <end position="310"/>
    </location>
</feature>
<feature type="compositionally biased region" description="Basic and acidic residues" evidence="8">
    <location>
        <begin position="522"/>
        <end position="657"/>
    </location>
</feature>
<dbReference type="EMBL" id="CAVMBE010000070">
    <property type="protein sequence ID" value="CAK4032783.1"/>
    <property type="molecule type" value="Genomic_DNA"/>
</dbReference>
<keyword evidence="10" id="KW-1185">Reference proteome</keyword>
<evidence type="ECO:0000313" key="10">
    <source>
        <dbReference type="Proteomes" id="UP001296104"/>
    </source>
</evidence>
<gene>
    <name evidence="9" type="ORF">LECACI_7A007941</name>
</gene>
<organism evidence="9 10">
    <name type="scientific">Lecanosticta acicola</name>
    <dbReference type="NCBI Taxonomy" id="111012"/>
    <lineage>
        <taxon>Eukaryota</taxon>
        <taxon>Fungi</taxon>
        <taxon>Dikarya</taxon>
        <taxon>Ascomycota</taxon>
        <taxon>Pezizomycotina</taxon>
        <taxon>Dothideomycetes</taxon>
        <taxon>Dothideomycetidae</taxon>
        <taxon>Mycosphaerellales</taxon>
        <taxon>Mycosphaerellaceae</taxon>
        <taxon>Lecanosticta</taxon>
    </lineage>
</organism>
<protein>
    <recommendedName>
        <fullName evidence="3 7">Stress response protein NST1</fullName>
    </recommendedName>
</protein>
<feature type="compositionally biased region" description="Basic residues" evidence="8">
    <location>
        <begin position="25"/>
        <end position="34"/>
    </location>
</feature>
<feature type="compositionally biased region" description="Acidic residues" evidence="8">
    <location>
        <begin position="414"/>
        <end position="442"/>
    </location>
</feature>
<feature type="compositionally biased region" description="Low complexity" evidence="8">
    <location>
        <begin position="736"/>
        <end position="757"/>
    </location>
</feature>
<evidence type="ECO:0000256" key="5">
    <source>
        <dbReference type="ARBA" id="ARBA00023016"/>
    </source>
</evidence>
<feature type="compositionally biased region" description="Low complexity" evidence="8">
    <location>
        <begin position="54"/>
        <end position="68"/>
    </location>
</feature>
<feature type="compositionally biased region" description="Basic and acidic residues" evidence="8">
    <location>
        <begin position="381"/>
        <end position="395"/>
    </location>
</feature>
<evidence type="ECO:0000256" key="4">
    <source>
        <dbReference type="ARBA" id="ARBA00022490"/>
    </source>
</evidence>
<dbReference type="InterPro" id="IPR025279">
    <property type="entry name" value="NST1"/>
</dbReference>
<keyword evidence="4 7" id="KW-0963">Cytoplasm</keyword>
<evidence type="ECO:0000256" key="3">
    <source>
        <dbReference type="ARBA" id="ARBA00020733"/>
    </source>
</evidence>
<evidence type="ECO:0000256" key="6">
    <source>
        <dbReference type="ARBA" id="ARBA00023054"/>
    </source>
</evidence>
<reference evidence="9" key="1">
    <citation type="submission" date="2023-11" db="EMBL/GenBank/DDBJ databases">
        <authorList>
            <person name="Alioto T."/>
            <person name="Alioto T."/>
            <person name="Gomez Garrido J."/>
        </authorList>
    </citation>
    <scope>NUCLEOTIDE SEQUENCE</scope>
</reference>
<proteinExistence type="inferred from homology"/>
<dbReference type="GO" id="GO:0005737">
    <property type="term" value="C:cytoplasm"/>
    <property type="evidence" value="ECO:0007669"/>
    <property type="project" value="UniProtKB-SubCell"/>
</dbReference>
<evidence type="ECO:0000256" key="7">
    <source>
        <dbReference type="RuleBase" id="RU049441"/>
    </source>
</evidence>
<feature type="compositionally biased region" description="Polar residues" evidence="8">
    <location>
        <begin position="758"/>
        <end position="779"/>
    </location>
</feature>
<keyword evidence="6 7" id="KW-0175">Coiled coil</keyword>